<evidence type="ECO:0000256" key="1">
    <source>
        <dbReference type="ARBA" id="ARBA00022679"/>
    </source>
</evidence>
<evidence type="ECO:0000256" key="2">
    <source>
        <dbReference type="ARBA" id="ARBA00023315"/>
    </source>
</evidence>
<keyword evidence="2" id="KW-0012">Acyltransferase</keyword>
<dbReference type="InterPro" id="IPR050832">
    <property type="entry name" value="Bact_Acetyltransf"/>
</dbReference>
<dbReference type="GO" id="GO:0016747">
    <property type="term" value="F:acyltransferase activity, transferring groups other than amino-acyl groups"/>
    <property type="evidence" value="ECO:0007669"/>
    <property type="project" value="InterPro"/>
</dbReference>
<dbReference type="Gene3D" id="3.40.630.30">
    <property type="match status" value="1"/>
</dbReference>
<organism evidence="4 5">
    <name type="scientific">Micromonospora arborensis</name>
    <dbReference type="NCBI Taxonomy" id="2116518"/>
    <lineage>
        <taxon>Bacteria</taxon>
        <taxon>Bacillati</taxon>
        <taxon>Actinomycetota</taxon>
        <taxon>Actinomycetes</taxon>
        <taxon>Micromonosporales</taxon>
        <taxon>Micromonosporaceae</taxon>
        <taxon>Micromonospora</taxon>
    </lineage>
</organism>
<proteinExistence type="predicted"/>
<dbReference type="SUPFAM" id="SSF55729">
    <property type="entry name" value="Acyl-CoA N-acyltransferases (Nat)"/>
    <property type="match status" value="1"/>
</dbReference>
<evidence type="ECO:0000259" key="3">
    <source>
        <dbReference type="PROSITE" id="PS51186"/>
    </source>
</evidence>
<sequence length="168" mass="18161">MINGTTRSPAIRPAAPTDDAALLALNRTSWTAGSGFPSMHSEEMSTYFTGRRKPETHLVAERDGAIVGYVSVEPKLPFSEAAHVYALWSLVVSAQARRLGIASALLAAAEQVALEQGATKLSLRVLGSNLPAQRLYERHGYVVEGRHVAEFLIDGEYVDDLALAKSLR</sequence>
<dbReference type="AlphaFoldDB" id="A0A318NL18"/>
<dbReference type="PANTHER" id="PTHR43877">
    <property type="entry name" value="AMINOALKYLPHOSPHONATE N-ACETYLTRANSFERASE-RELATED-RELATED"/>
    <property type="match status" value="1"/>
</dbReference>
<dbReference type="Pfam" id="PF00583">
    <property type="entry name" value="Acetyltransf_1"/>
    <property type="match status" value="1"/>
</dbReference>
<dbReference type="InterPro" id="IPR016181">
    <property type="entry name" value="Acyl_CoA_acyltransferase"/>
</dbReference>
<dbReference type="Proteomes" id="UP000248333">
    <property type="component" value="Unassembled WGS sequence"/>
</dbReference>
<evidence type="ECO:0000313" key="5">
    <source>
        <dbReference type="Proteomes" id="UP000248333"/>
    </source>
</evidence>
<keyword evidence="5" id="KW-1185">Reference proteome</keyword>
<gene>
    <name evidence="4" type="ORF">C7C45_10070</name>
</gene>
<dbReference type="RefSeq" id="WP_110563361.1">
    <property type="nucleotide sequence ID" value="NZ_PYBV01000012.1"/>
</dbReference>
<dbReference type="InterPro" id="IPR000182">
    <property type="entry name" value="GNAT_dom"/>
</dbReference>
<dbReference type="EMBL" id="PYBV01000012">
    <property type="protein sequence ID" value="PYC71969.1"/>
    <property type="molecule type" value="Genomic_DNA"/>
</dbReference>
<dbReference type="PROSITE" id="PS51186">
    <property type="entry name" value="GNAT"/>
    <property type="match status" value="1"/>
</dbReference>
<dbReference type="OrthoDB" id="9802340at2"/>
<feature type="domain" description="N-acetyltransferase" evidence="3">
    <location>
        <begin position="9"/>
        <end position="168"/>
    </location>
</feature>
<name>A0A318NL18_9ACTN</name>
<evidence type="ECO:0000313" key="4">
    <source>
        <dbReference type="EMBL" id="PYC71969.1"/>
    </source>
</evidence>
<reference evidence="4 5" key="1">
    <citation type="submission" date="2018-03" db="EMBL/GenBank/DDBJ databases">
        <title>Bioinformatic expansion and discovery of thiopeptide antibiotics.</title>
        <authorList>
            <person name="Schwalen C.J."/>
            <person name="Hudson G.A."/>
            <person name="Mitchell D.A."/>
        </authorList>
    </citation>
    <scope>NUCLEOTIDE SEQUENCE [LARGE SCALE GENOMIC DNA]</scope>
    <source>
        <strain evidence="4 5">NRRL 8041</strain>
    </source>
</reference>
<dbReference type="CDD" id="cd04301">
    <property type="entry name" value="NAT_SF"/>
    <property type="match status" value="1"/>
</dbReference>
<comment type="caution">
    <text evidence="4">The sequence shown here is derived from an EMBL/GenBank/DDBJ whole genome shotgun (WGS) entry which is preliminary data.</text>
</comment>
<protein>
    <submittedName>
        <fullName evidence="4">N-acetyltransferase</fullName>
    </submittedName>
</protein>
<keyword evidence="1 4" id="KW-0808">Transferase</keyword>
<accession>A0A318NL18</accession>